<dbReference type="AlphaFoldDB" id="A0A8J7W4C0"/>
<reference evidence="3" key="2">
    <citation type="submission" date="2021-04" db="EMBL/GenBank/DDBJ databases">
        <authorList>
            <person name="Liu J."/>
        </authorList>
    </citation>
    <scope>NUCLEOTIDE SEQUENCE</scope>
    <source>
        <strain evidence="3">BAD-6</strain>
    </source>
</reference>
<dbReference type="InterPro" id="IPR014730">
    <property type="entry name" value="ETF_a/b_N"/>
</dbReference>
<dbReference type="InterPro" id="IPR014729">
    <property type="entry name" value="Rossmann-like_a/b/a_fold"/>
</dbReference>
<dbReference type="PANTHER" id="PTHR21294:SF17">
    <property type="entry name" value="PROTEIN FIXA"/>
    <property type="match status" value="1"/>
</dbReference>
<gene>
    <name evidence="3" type="ORF">KCX82_19690</name>
</gene>
<proteinExistence type="predicted"/>
<dbReference type="InterPro" id="IPR012255">
    <property type="entry name" value="ETF_b"/>
</dbReference>
<sequence>MRIIVLLKDLCYDDGNALEMALQCKERAEPSCDIEIITLSMGASEKEAMLTESLALGADQAYLLWDNEPESHDDHLTARCLAAAIRKLGRYDLILSGYQSVKGRIEVLGPMVAEFLGIPHTSYIKEFQLEHNNVESVSNVGQWDIVLSCPLPSMLVISRKKFILRGMTLKNIKSLHTKNIMIWPFKDLNHDIAEQWTEKTEILSVFEPVKCRKKIIFEPVDCRKHIIKEGAAESGTESESFRHIVNDIKSFIL</sequence>
<feature type="domain" description="Electron transfer flavoprotein alpha/beta-subunit N-terminal" evidence="2">
    <location>
        <begin position="1"/>
        <end position="192"/>
    </location>
</feature>
<evidence type="ECO:0000313" key="4">
    <source>
        <dbReference type="Proteomes" id="UP000675664"/>
    </source>
</evidence>
<comment type="caution">
    <text evidence="3">The sequence shown here is derived from an EMBL/GenBank/DDBJ whole genome shotgun (WGS) entry which is preliminary data.</text>
</comment>
<reference evidence="3" key="1">
    <citation type="submission" date="2021-04" db="EMBL/GenBank/DDBJ databases">
        <title>Sinoanaerobacter chloroacetimidivorans sp. nov., an obligate anaerobic bacterium isolated from anaerobic sludge.</title>
        <authorList>
            <person name="Bao Y."/>
        </authorList>
    </citation>
    <scope>NUCLEOTIDE SEQUENCE</scope>
    <source>
        <strain evidence="3">BAD-6</strain>
    </source>
</reference>
<evidence type="ECO:0000256" key="1">
    <source>
        <dbReference type="ARBA" id="ARBA00042002"/>
    </source>
</evidence>
<dbReference type="EMBL" id="JAGSND010000021">
    <property type="protein sequence ID" value="MBR0600111.1"/>
    <property type="molecule type" value="Genomic_DNA"/>
</dbReference>
<evidence type="ECO:0000259" key="2">
    <source>
        <dbReference type="SMART" id="SM00893"/>
    </source>
</evidence>
<dbReference type="Proteomes" id="UP000675664">
    <property type="component" value="Unassembled WGS sequence"/>
</dbReference>
<keyword evidence="4" id="KW-1185">Reference proteome</keyword>
<dbReference type="SMART" id="SM00893">
    <property type="entry name" value="ETF"/>
    <property type="match status" value="1"/>
</dbReference>
<dbReference type="Pfam" id="PF01012">
    <property type="entry name" value="ETF"/>
    <property type="match status" value="1"/>
</dbReference>
<evidence type="ECO:0000313" key="3">
    <source>
        <dbReference type="EMBL" id="MBR0600111.1"/>
    </source>
</evidence>
<protein>
    <recommendedName>
        <fullName evidence="1">Electron transfer flavoprotein small subunit</fullName>
    </recommendedName>
</protein>
<accession>A0A8J7W4C0</accession>
<dbReference type="Gene3D" id="3.40.50.620">
    <property type="entry name" value="HUPs"/>
    <property type="match status" value="1"/>
</dbReference>
<dbReference type="PANTHER" id="PTHR21294">
    <property type="entry name" value="ELECTRON TRANSFER FLAVOPROTEIN BETA-SUBUNIT"/>
    <property type="match status" value="1"/>
</dbReference>
<dbReference type="RefSeq" id="WP_227020224.1">
    <property type="nucleotide sequence ID" value="NZ_JAGSND010000021.1"/>
</dbReference>
<dbReference type="SUPFAM" id="SSF52402">
    <property type="entry name" value="Adenine nucleotide alpha hydrolases-like"/>
    <property type="match status" value="1"/>
</dbReference>
<name>A0A8J7W4C0_9FIRM</name>
<organism evidence="3 4">
    <name type="scientific">Sinanaerobacter chloroacetimidivorans</name>
    <dbReference type="NCBI Taxonomy" id="2818044"/>
    <lineage>
        <taxon>Bacteria</taxon>
        <taxon>Bacillati</taxon>
        <taxon>Bacillota</taxon>
        <taxon>Clostridia</taxon>
        <taxon>Peptostreptococcales</taxon>
        <taxon>Anaerovoracaceae</taxon>
        <taxon>Sinanaerobacter</taxon>
    </lineage>
</organism>
<dbReference type="GO" id="GO:0009055">
    <property type="term" value="F:electron transfer activity"/>
    <property type="evidence" value="ECO:0007669"/>
    <property type="project" value="InterPro"/>
</dbReference>